<evidence type="ECO:0000256" key="9">
    <source>
        <dbReference type="SAM" id="MobiDB-lite"/>
    </source>
</evidence>
<feature type="domain" description="Exoribonuclease phosphorolytic" evidence="10">
    <location>
        <begin position="37"/>
        <end position="206"/>
    </location>
</feature>
<dbReference type="GO" id="GO:0005730">
    <property type="term" value="C:nucleolus"/>
    <property type="evidence" value="ECO:0007669"/>
    <property type="project" value="TreeGrafter"/>
</dbReference>
<dbReference type="PANTHER" id="PTHR11953:SF2">
    <property type="entry name" value="EXOSOME COMPLEX COMPONENT MTR3"/>
    <property type="match status" value="1"/>
</dbReference>
<dbReference type="InterPro" id="IPR020568">
    <property type="entry name" value="Ribosomal_Su5_D2-typ_SF"/>
</dbReference>
<dbReference type="GO" id="GO:0071028">
    <property type="term" value="P:nuclear mRNA surveillance"/>
    <property type="evidence" value="ECO:0007669"/>
    <property type="project" value="TreeGrafter"/>
</dbReference>
<name>A0A6G1H7M6_9PEZI</name>
<dbReference type="CDD" id="cd11371">
    <property type="entry name" value="RNase_PH_MTR3"/>
    <property type="match status" value="1"/>
</dbReference>
<dbReference type="Proteomes" id="UP000800041">
    <property type="component" value="Unassembled WGS sequence"/>
</dbReference>
<dbReference type="Gene3D" id="3.30.230.70">
    <property type="entry name" value="GHMP Kinase, N-terminal domain"/>
    <property type="match status" value="1"/>
</dbReference>
<evidence type="ECO:0000256" key="2">
    <source>
        <dbReference type="ARBA" id="ARBA00004496"/>
    </source>
</evidence>
<dbReference type="GO" id="GO:0000177">
    <property type="term" value="C:cytoplasmic exosome (RNase complex)"/>
    <property type="evidence" value="ECO:0007669"/>
    <property type="project" value="TreeGrafter"/>
</dbReference>
<evidence type="ECO:0000256" key="1">
    <source>
        <dbReference type="ARBA" id="ARBA00004123"/>
    </source>
</evidence>
<evidence type="ECO:0000259" key="10">
    <source>
        <dbReference type="Pfam" id="PF01138"/>
    </source>
</evidence>
<evidence type="ECO:0000313" key="12">
    <source>
        <dbReference type="Proteomes" id="UP000800041"/>
    </source>
</evidence>
<evidence type="ECO:0000256" key="5">
    <source>
        <dbReference type="ARBA" id="ARBA00022552"/>
    </source>
</evidence>
<evidence type="ECO:0000256" key="3">
    <source>
        <dbReference type="ARBA" id="ARBA00006678"/>
    </source>
</evidence>
<dbReference type="GO" id="GO:0003723">
    <property type="term" value="F:RNA binding"/>
    <property type="evidence" value="ECO:0007669"/>
    <property type="project" value="UniProtKB-KW"/>
</dbReference>
<sequence length="322" mass="33631">MTDRRRINGPSSGTIVPTFISSTSSSQRPNRTRQPDELRKIFLKTGVTPSAPGSAYLELSPSSTSSAPTLVPTSSNLKITCTVHGPRPLPRSVPFSPQLVLSTNVKFAPFATRKRRGYVRDSTERDLGQHLESALRGVIIGERWSKSGVDVVITILEGEESCWWGDEGGLVGADGRAGSANGSCGLMSVLAGCITVASAALVNAGIDCVGLVSGGVAAMVNNSLSSAEKRALGSASESSSVCVLDPSPPEHDGILRACVVAYIEARDEITEIWLKGEAGSPEETEQLTEKAVVAALASGVVLKAAVSGPTDEETFSEDVDMS</sequence>
<dbReference type="InterPro" id="IPR001247">
    <property type="entry name" value="ExoRNase_PH_dom1"/>
</dbReference>
<keyword evidence="5" id="KW-0698">rRNA processing</keyword>
<evidence type="ECO:0000256" key="8">
    <source>
        <dbReference type="ARBA" id="ARBA00023242"/>
    </source>
</evidence>
<dbReference type="GO" id="GO:0034475">
    <property type="term" value="P:U4 snRNA 3'-end processing"/>
    <property type="evidence" value="ECO:0007669"/>
    <property type="project" value="TreeGrafter"/>
</dbReference>
<comment type="similarity">
    <text evidence="3">Belongs to the RNase PH family.</text>
</comment>
<proteinExistence type="inferred from homology"/>
<dbReference type="PANTHER" id="PTHR11953">
    <property type="entry name" value="EXOSOME COMPLEX COMPONENT"/>
    <property type="match status" value="1"/>
</dbReference>
<dbReference type="GO" id="GO:0016075">
    <property type="term" value="P:rRNA catabolic process"/>
    <property type="evidence" value="ECO:0007669"/>
    <property type="project" value="TreeGrafter"/>
</dbReference>
<feature type="compositionally biased region" description="Polar residues" evidence="9">
    <location>
        <begin position="9"/>
        <end position="29"/>
    </location>
</feature>
<evidence type="ECO:0000256" key="6">
    <source>
        <dbReference type="ARBA" id="ARBA00022835"/>
    </source>
</evidence>
<dbReference type="GO" id="GO:0000176">
    <property type="term" value="C:nuclear exosome (RNase complex)"/>
    <property type="evidence" value="ECO:0007669"/>
    <property type="project" value="TreeGrafter"/>
</dbReference>
<evidence type="ECO:0000256" key="4">
    <source>
        <dbReference type="ARBA" id="ARBA00022490"/>
    </source>
</evidence>
<dbReference type="EMBL" id="ML977146">
    <property type="protein sequence ID" value="KAF1989201.1"/>
    <property type="molecule type" value="Genomic_DNA"/>
</dbReference>
<comment type="subcellular location">
    <subcellularLocation>
        <location evidence="2">Cytoplasm</location>
    </subcellularLocation>
    <subcellularLocation>
        <location evidence="1">Nucleus</location>
    </subcellularLocation>
</comment>
<dbReference type="OrthoDB" id="2504340at2759"/>
<dbReference type="SUPFAM" id="SSF55666">
    <property type="entry name" value="Ribonuclease PH domain 2-like"/>
    <property type="match status" value="1"/>
</dbReference>
<evidence type="ECO:0000256" key="7">
    <source>
        <dbReference type="ARBA" id="ARBA00022884"/>
    </source>
</evidence>
<keyword evidence="8" id="KW-0539">Nucleus</keyword>
<keyword evidence="4" id="KW-0963">Cytoplasm</keyword>
<dbReference type="AlphaFoldDB" id="A0A6G1H7M6"/>
<gene>
    <name evidence="11" type="ORF">K402DRAFT_350980</name>
</gene>
<protein>
    <recommendedName>
        <fullName evidence="10">Exoribonuclease phosphorolytic domain-containing protein</fullName>
    </recommendedName>
</protein>
<evidence type="ECO:0000313" key="11">
    <source>
        <dbReference type="EMBL" id="KAF1989201.1"/>
    </source>
</evidence>
<dbReference type="SUPFAM" id="SSF54211">
    <property type="entry name" value="Ribosomal protein S5 domain 2-like"/>
    <property type="match status" value="1"/>
</dbReference>
<dbReference type="InterPro" id="IPR050080">
    <property type="entry name" value="RNase_PH"/>
</dbReference>
<dbReference type="GO" id="GO:0006364">
    <property type="term" value="P:rRNA processing"/>
    <property type="evidence" value="ECO:0007669"/>
    <property type="project" value="UniProtKB-KW"/>
</dbReference>
<feature type="region of interest" description="Disordered" evidence="9">
    <location>
        <begin position="1"/>
        <end position="35"/>
    </location>
</feature>
<dbReference type="InterPro" id="IPR036345">
    <property type="entry name" value="ExoRNase_PH_dom2_sf"/>
</dbReference>
<reference evidence="11" key="1">
    <citation type="journal article" date="2020" name="Stud. Mycol.">
        <title>101 Dothideomycetes genomes: a test case for predicting lifestyles and emergence of pathogens.</title>
        <authorList>
            <person name="Haridas S."/>
            <person name="Albert R."/>
            <person name="Binder M."/>
            <person name="Bloem J."/>
            <person name="Labutti K."/>
            <person name="Salamov A."/>
            <person name="Andreopoulos B."/>
            <person name="Baker S."/>
            <person name="Barry K."/>
            <person name="Bills G."/>
            <person name="Bluhm B."/>
            <person name="Cannon C."/>
            <person name="Castanera R."/>
            <person name="Culley D."/>
            <person name="Daum C."/>
            <person name="Ezra D."/>
            <person name="Gonzalez J."/>
            <person name="Henrissat B."/>
            <person name="Kuo A."/>
            <person name="Liang C."/>
            <person name="Lipzen A."/>
            <person name="Lutzoni F."/>
            <person name="Magnuson J."/>
            <person name="Mondo S."/>
            <person name="Nolan M."/>
            <person name="Ohm R."/>
            <person name="Pangilinan J."/>
            <person name="Park H.-J."/>
            <person name="Ramirez L."/>
            <person name="Alfaro M."/>
            <person name="Sun H."/>
            <person name="Tritt A."/>
            <person name="Yoshinaga Y."/>
            <person name="Zwiers L.-H."/>
            <person name="Turgeon B."/>
            <person name="Goodwin S."/>
            <person name="Spatafora J."/>
            <person name="Crous P."/>
            <person name="Grigoriev I."/>
        </authorList>
    </citation>
    <scope>NUCLEOTIDE SEQUENCE</scope>
    <source>
        <strain evidence="11">CBS 113979</strain>
    </source>
</reference>
<keyword evidence="12" id="KW-1185">Reference proteome</keyword>
<dbReference type="GO" id="GO:0071051">
    <property type="term" value="P:poly(A)-dependent snoRNA 3'-end processing"/>
    <property type="evidence" value="ECO:0007669"/>
    <property type="project" value="TreeGrafter"/>
</dbReference>
<dbReference type="InterPro" id="IPR027408">
    <property type="entry name" value="PNPase/RNase_PH_dom_sf"/>
</dbReference>
<dbReference type="Pfam" id="PF01138">
    <property type="entry name" value="RNase_PH"/>
    <property type="match status" value="1"/>
</dbReference>
<keyword evidence="7" id="KW-0694">RNA-binding</keyword>
<organism evidence="11 12">
    <name type="scientific">Aulographum hederae CBS 113979</name>
    <dbReference type="NCBI Taxonomy" id="1176131"/>
    <lineage>
        <taxon>Eukaryota</taxon>
        <taxon>Fungi</taxon>
        <taxon>Dikarya</taxon>
        <taxon>Ascomycota</taxon>
        <taxon>Pezizomycotina</taxon>
        <taxon>Dothideomycetes</taxon>
        <taxon>Pleosporomycetidae</taxon>
        <taxon>Aulographales</taxon>
        <taxon>Aulographaceae</taxon>
    </lineage>
</organism>
<keyword evidence="6" id="KW-0271">Exosome</keyword>
<accession>A0A6G1H7M6</accession>